<dbReference type="GO" id="GO:0009055">
    <property type="term" value="F:electron transfer activity"/>
    <property type="evidence" value="ECO:0007669"/>
    <property type="project" value="InterPro"/>
</dbReference>
<dbReference type="PROSITE" id="PS51007">
    <property type="entry name" value="CYTC"/>
    <property type="match status" value="1"/>
</dbReference>
<protein>
    <submittedName>
        <fullName evidence="7">C-type cytochrome</fullName>
    </submittedName>
</protein>
<keyword evidence="8" id="KW-1185">Reference proteome</keyword>
<accession>A0AA44EP31</accession>
<comment type="caution">
    <text evidence="7">The sequence shown here is derived from an EMBL/GenBank/DDBJ whole genome shotgun (WGS) entry which is preliminary data.</text>
</comment>
<dbReference type="InterPro" id="IPR009056">
    <property type="entry name" value="Cyt_c-like_dom"/>
</dbReference>
<dbReference type="EMBL" id="JABRWM010000006">
    <property type="protein sequence ID" value="NRF22095.1"/>
    <property type="molecule type" value="Genomic_DNA"/>
</dbReference>
<keyword evidence="5" id="KW-0472">Membrane</keyword>
<sequence>MNSPRIWIAIAVLALLVIAAVLWERAEPETGIAPTGATGSDVRVPPTFSEAAKRGAVTFDTTCAACHGINAAGTDVGPPLIHRIYEPSHHSDYAFQL</sequence>
<evidence type="ECO:0000256" key="2">
    <source>
        <dbReference type="ARBA" id="ARBA00022723"/>
    </source>
</evidence>
<keyword evidence="5" id="KW-0812">Transmembrane</keyword>
<keyword evidence="5" id="KW-1133">Transmembrane helix</keyword>
<evidence type="ECO:0000256" key="4">
    <source>
        <dbReference type="PROSITE-ProRule" id="PRU00433"/>
    </source>
</evidence>
<dbReference type="GO" id="GO:0046872">
    <property type="term" value="F:metal ion binding"/>
    <property type="evidence" value="ECO:0007669"/>
    <property type="project" value="UniProtKB-KW"/>
</dbReference>
<evidence type="ECO:0000256" key="3">
    <source>
        <dbReference type="ARBA" id="ARBA00023004"/>
    </source>
</evidence>
<dbReference type="GO" id="GO:0020037">
    <property type="term" value="F:heme binding"/>
    <property type="evidence" value="ECO:0007669"/>
    <property type="project" value="InterPro"/>
</dbReference>
<evidence type="ECO:0000313" key="7">
    <source>
        <dbReference type="EMBL" id="NRF22095.1"/>
    </source>
</evidence>
<evidence type="ECO:0000256" key="5">
    <source>
        <dbReference type="SAM" id="Phobius"/>
    </source>
</evidence>
<evidence type="ECO:0000259" key="6">
    <source>
        <dbReference type="PROSITE" id="PS51007"/>
    </source>
</evidence>
<feature type="domain" description="Cytochrome c" evidence="6">
    <location>
        <begin position="50"/>
        <end position="97"/>
    </location>
</feature>
<organism evidence="7 8">
    <name type="scientific">Agrobacterium pusense</name>
    <dbReference type="NCBI Taxonomy" id="648995"/>
    <lineage>
        <taxon>Bacteria</taxon>
        <taxon>Pseudomonadati</taxon>
        <taxon>Pseudomonadota</taxon>
        <taxon>Alphaproteobacteria</taxon>
        <taxon>Hyphomicrobiales</taxon>
        <taxon>Rhizobiaceae</taxon>
        <taxon>Rhizobium/Agrobacterium group</taxon>
        <taxon>Agrobacterium</taxon>
    </lineage>
</organism>
<name>A0AA44EP31_9HYPH</name>
<dbReference type="InterPro" id="IPR036909">
    <property type="entry name" value="Cyt_c-like_dom_sf"/>
</dbReference>
<gene>
    <name evidence="7" type="ORF">FOB26_23880</name>
</gene>
<dbReference type="SUPFAM" id="SSF46626">
    <property type="entry name" value="Cytochrome c"/>
    <property type="match status" value="1"/>
</dbReference>
<feature type="transmembrane region" description="Helical" evidence="5">
    <location>
        <begin position="6"/>
        <end position="23"/>
    </location>
</feature>
<dbReference type="Gene3D" id="1.10.760.10">
    <property type="entry name" value="Cytochrome c-like domain"/>
    <property type="match status" value="1"/>
</dbReference>
<proteinExistence type="predicted"/>
<dbReference type="RefSeq" id="WP_080723365.1">
    <property type="nucleotide sequence ID" value="NZ_JABRWL010000006.1"/>
</dbReference>
<evidence type="ECO:0000256" key="1">
    <source>
        <dbReference type="ARBA" id="ARBA00022617"/>
    </source>
</evidence>
<evidence type="ECO:0000313" key="8">
    <source>
        <dbReference type="Proteomes" id="UP001155820"/>
    </source>
</evidence>
<dbReference type="Proteomes" id="UP001155820">
    <property type="component" value="Unassembled WGS sequence"/>
</dbReference>
<dbReference type="Pfam" id="PF00034">
    <property type="entry name" value="Cytochrom_C"/>
    <property type="match status" value="1"/>
</dbReference>
<keyword evidence="1 4" id="KW-0349">Heme</keyword>
<keyword evidence="3 4" id="KW-0408">Iron</keyword>
<keyword evidence="2 4" id="KW-0479">Metal-binding</keyword>
<dbReference type="AlphaFoldDB" id="A0AA44EP31"/>
<reference evidence="7" key="1">
    <citation type="submission" date="2019-07" db="EMBL/GenBank/DDBJ databases">
        <title>FDA dAtabase for Regulatory Grade micrObial Sequences (FDA-ARGOS): Supporting development and validation of Infectious Disease Dx tests.</title>
        <authorList>
            <person name="Bachman M."/>
            <person name="Young C."/>
            <person name="Tallon L."/>
            <person name="Sadzewicz L."/>
            <person name="Vavikolanu K."/>
            <person name="Mehta A."/>
            <person name="Aluvathingal J."/>
            <person name="Nadendla S."/>
            <person name="Nandy P."/>
            <person name="Geyer C."/>
            <person name="Yan Y."/>
            <person name="Sichtig H."/>
        </authorList>
    </citation>
    <scope>NUCLEOTIDE SEQUENCE</scope>
    <source>
        <strain evidence="7">FDAARGOS_618</strain>
    </source>
</reference>